<dbReference type="Pfam" id="PF00702">
    <property type="entry name" value="Hydrolase"/>
    <property type="match status" value="1"/>
</dbReference>
<dbReference type="InterPro" id="IPR023198">
    <property type="entry name" value="PGP-like_dom2"/>
</dbReference>
<dbReference type="Proteomes" id="UP001209540">
    <property type="component" value="Unassembled WGS sequence"/>
</dbReference>
<protein>
    <submittedName>
        <fullName evidence="2">HAD-like domain-containing protein</fullName>
    </submittedName>
</protein>
<dbReference type="SUPFAM" id="SSF56784">
    <property type="entry name" value="HAD-like"/>
    <property type="match status" value="1"/>
</dbReference>
<reference evidence="2" key="2">
    <citation type="submission" date="2023-02" db="EMBL/GenBank/DDBJ databases">
        <authorList>
            <consortium name="DOE Joint Genome Institute"/>
            <person name="Mondo S.J."/>
            <person name="Chang Y."/>
            <person name="Wang Y."/>
            <person name="Ahrendt S."/>
            <person name="Andreopoulos W."/>
            <person name="Barry K."/>
            <person name="Beard J."/>
            <person name="Benny G.L."/>
            <person name="Blankenship S."/>
            <person name="Bonito G."/>
            <person name="Cuomo C."/>
            <person name="Desiro A."/>
            <person name="Gervers K.A."/>
            <person name="Hundley H."/>
            <person name="Kuo A."/>
            <person name="LaButti K."/>
            <person name="Lang B.F."/>
            <person name="Lipzen A."/>
            <person name="O'Donnell K."/>
            <person name="Pangilinan J."/>
            <person name="Reynolds N."/>
            <person name="Sandor L."/>
            <person name="Smith M.W."/>
            <person name="Tsang A."/>
            <person name="Grigoriev I.V."/>
            <person name="Stajich J.E."/>
            <person name="Spatafora J.W."/>
        </authorList>
    </citation>
    <scope>NUCLEOTIDE SEQUENCE</scope>
    <source>
        <strain evidence="2">RSA 2281</strain>
    </source>
</reference>
<keyword evidence="3" id="KW-1185">Reference proteome</keyword>
<dbReference type="Gene3D" id="1.10.150.240">
    <property type="entry name" value="Putative phosphatase, domain 2"/>
    <property type="match status" value="1"/>
</dbReference>
<sequence length="265" mass="30378">MPAVAFDFLGTLFSFEPVIDRLDQVLFAHDQNSNGQYKCAASTTRPMAEQFFFQWMWSSLRDYFGASQAGRYCPLLTVLSSTLPRALMIEGYPVPIKEDMDKIILAFRQEIKPSDTALKALQLLKDNKWDIWVVTNGGYASTVSLLSKNNILDYFRQGDEVDEINVLSCDDLMISKPHPKVYSELMRLNVHRTRRIENFYIIASHAWDLAGAKNVSFRTVFLTTEEKIYPTEMYDGVGPDLQGDSILECVQAMIDLEKNKKHFLY</sequence>
<dbReference type="PANTHER" id="PTHR43316:SF4">
    <property type="entry name" value="ACID DEHALOGENASE, PUTATIVE (AFU_ORTHOLOGUE AFUA_8G05870)-RELATED"/>
    <property type="match status" value="1"/>
</dbReference>
<dbReference type="InterPro" id="IPR036412">
    <property type="entry name" value="HAD-like_sf"/>
</dbReference>
<comment type="caution">
    <text evidence="2">The sequence shown here is derived from an EMBL/GenBank/DDBJ whole genome shotgun (WGS) entry which is preliminary data.</text>
</comment>
<dbReference type="PANTHER" id="PTHR43316">
    <property type="entry name" value="HYDROLASE, HALOACID DELAHOGENASE-RELATED"/>
    <property type="match status" value="1"/>
</dbReference>
<reference evidence="2" key="1">
    <citation type="journal article" date="2022" name="IScience">
        <title>Evolution of zygomycete secretomes and the origins of terrestrial fungal ecologies.</title>
        <authorList>
            <person name="Chang Y."/>
            <person name="Wang Y."/>
            <person name="Mondo S."/>
            <person name="Ahrendt S."/>
            <person name="Andreopoulos W."/>
            <person name="Barry K."/>
            <person name="Beard J."/>
            <person name="Benny G.L."/>
            <person name="Blankenship S."/>
            <person name="Bonito G."/>
            <person name="Cuomo C."/>
            <person name="Desiro A."/>
            <person name="Gervers K.A."/>
            <person name="Hundley H."/>
            <person name="Kuo A."/>
            <person name="LaButti K."/>
            <person name="Lang B.F."/>
            <person name="Lipzen A."/>
            <person name="O'Donnell K."/>
            <person name="Pangilinan J."/>
            <person name="Reynolds N."/>
            <person name="Sandor L."/>
            <person name="Smith M.E."/>
            <person name="Tsang A."/>
            <person name="Grigoriev I.V."/>
            <person name="Stajich J.E."/>
            <person name="Spatafora J.W."/>
        </authorList>
    </citation>
    <scope>NUCLEOTIDE SEQUENCE</scope>
    <source>
        <strain evidence="2">RSA 2281</strain>
    </source>
</reference>
<dbReference type="InterPro" id="IPR051540">
    <property type="entry name" value="S-2-haloacid_dehalogenase"/>
</dbReference>
<dbReference type="AlphaFoldDB" id="A0AAD5JUX9"/>
<dbReference type="SFLD" id="SFLDS00003">
    <property type="entry name" value="Haloacid_Dehalogenase"/>
    <property type="match status" value="1"/>
</dbReference>
<proteinExistence type="predicted"/>
<dbReference type="EMBL" id="JAIXMP010000023">
    <property type="protein sequence ID" value="KAI9255115.1"/>
    <property type="molecule type" value="Genomic_DNA"/>
</dbReference>
<evidence type="ECO:0000313" key="3">
    <source>
        <dbReference type="Proteomes" id="UP001209540"/>
    </source>
</evidence>
<dbReference type="SFLD" id="SFLDG01129">
    <property type="entry name" value="C1.5:_HAD__Beta-PGM__Phosphata"/>
    <property type="match status" value="1"/>
</dbReference>
<keyword evidence="1" id="KW-0378">Hydrolase</keyword>
<dbReference type="Gene3D" id="3.40.50.1000">
    <property type="entry name" value="HAD superfamily/HAD-like"/>
    <property type="match status" value="1"/>
</dbReference>
<name>A0AAD5JUX9_9FUNG</name>
<dbReference type="InterPro" id="IPR023214">
    <property type="entry name" value="HAD_sf"/>
</dbReference>
<evidence type="ECO:0000256" key="1">
    <source>
        <dbReference type="ARBA" id="ARBA00022801"/>
    </source>
</evidence>
<organism evidence="2 3">
    <name type="scientific">Phascolomyces articulosus</name>
    <dbReference type="NCBI Taxonomy" id="60185"/>
    <lineage>
        <taxon>Eukaryota</taxon>
        <taxon>Fungi</taxon>
        <taxon>Fungi incertae sedis</taxon>
        <taxon>Mucoromycota</taxon>
        <taxon>Mucoromycotina</taxon>
        <taxon>Mucoromycetes</taxon>
        <taxon>Mucorales</taxon>
        <taxon>Lichtheimiaceae</taxon>
        <taxon>Phascolomyces</taxon>
    </lineage>
</organism>
<evidence type="ECO:0000313" key="2">
    <source>
        <dbReference type="EMBL" id="KAI9255115.1"/>
    </source>
</evidence>
<accession>A0AAD5JUX9</accession>
<gene>
    <name evidence="2" type="ORF">BDA99DRAFT_540029</name>
</gene>
<dbReference type="GO" id="GO:0016787">
    <property type="term" value="F:hydrolase activity"/>
    <property type="evidence" value="ECO:0007669"/>
    <property type="project" value="UniProtKB-KW"/>
</dbReference>